<dbReference type="InterPro" id="IPR011990">
    <property type="entry name" value="TPR-like_helical_dom_sf"/>
</dbReference>
<evidence type="ECO:0000313" key="7">
    <source>
        <dbReference type="EMBL" id="EFO80027.1"/>
    </source>
</evidence>
<evidence type="ECO:0000313" key="8">
    <source>
        <dbReference type="Proteomes" id="UP000054010"/>
    </source>
</evidence>
<dbReference type="Gene3D" id="3.40.50.300">
    <property type="entry name" value="P-loop containing nucleotide triphosphate hydrolases"/>
    <property type="match status" value="1"/>
</dbReference>
<keyword evidence="4 5" id="KW-0067">ATP-binding</keyword>
<dbReference type="InterPro" id="IPR027417">
    <property type="entry name" value="P-loop_NTPase"/>
</dbReference>
<evidence type="ECO:0000256" key="2">
    <source>
        <dbReference type="ARBA" id="ARBA00022741"/>
    </source>
</evidence>
<dbReference type="SMART" id="SM00028">
    <property type="entry name" value="TPR"/>
    <property type="match status" value="6"/>
</dbReference>
<dbReference type="PANTHER" id="PTHR43289">
    <property type="entry name" value="MITOGEN-ACTIVATED PROTEIN KINASE KINASE KINASE 20-RELATED"/>
    <property type="match status" value="1"/>
</dbReference>
<dbReference type="InterPro" id="IPR017441">
    <property type="entry name" value="Protein_kinase_ATP_BS"/>
</dbReference>
<dbReference type="InterPro" id="IPR011009">
    <property type="entry name" value="Kinase-like_dom_sf"/>
</dbReference>
<dbReference type="GO" id="GO:0005524">
    <property type="term" value="F:ATP binding"/>
    <property type="evidence" value="ECO:0007669"/>
    <property type="project" value="UniProtKB-UniRule"/>
</dbReference>
<dbReference type="SUPFAM" id="SSF56112">
    <property type="entry name" value="Protein kinase-like (PK-like)"/>
    <property type="match status" value="1"/>
</dbReference>
<dbReference type="SUPFAM" id="SSF52540">
    <property type="entry name" value="P-loop containing nucleoside triphosphate hydrolases"/>
    <property type="match status" value="1"/>
</dbReference>
<name>E1IFL1_9CHLR</name>
<dbReference type="GO" id="GO:0004674">
    <property type="term" value="F:protein serine/threonine kinase activity"/>
    <property type="evidence" value="ECO:0007669"/>
    <property type="project" value="UniProtKB-KW"/>
</dbReference>
<dbReference type="PANTHER" id="PTHR43289:SF34">
    <property type="entry name" value="SERINE_THREONINE-PROTEIN KINASE YBDM-RELATED"/>
    <property type="match status" value="1"/>
</dbReference>
<dbReference type="AlphaFoldDB" id="E1IFL1"/>
<gene>
    <name evidence="7" type="ORF">OSCT_2112</name>
</gene>
<dbReference type="Gene3D" id="3.30.200.20">
    <property type="entry name" value="Phosphorylase Kinase, domain 1"/>
    <property type="match status" value="1"/>
</dbReference>
<feature type="binding site" evidence="5">
    <location>
        <position position="102"/>
    </location>
    <ligand>
        <name>ATP</name>
        <dbReference type="ChEBI" id="CHEBI:30616"/>
    </ligand>
</feature>
<keyword evidence="2 5" id="KW-0547">Nucleotide-binding</keyword>
<dbReference type="Pfam" id="PF13240">
    <property type="entry name" value="Zn_Ribbon_1"/>
    <property type="match status" value="1"/>
</dbReference>
<dbReference type="InterPro" id="IPR000719">
    <property type="entry name" value="Prot_kinase_dom"/>
</dbReference>
<keyword evidence="7" id="KW-0723">Serine/threonine-protein kinase</keyword>
<evidence type="ECO:0000256" key="1">
    <source>
        <dbReference type="ARBA" id="ARBA00022679"/>
    </source>
</evidence>
<keyword evidence="8" id="KW-1185">Reference proteome</keyword>
<dbReference type="SMART" id="SM00220">
    <property type="entry name" value="S_TKc"/>
    <property type="match status" value="1"/>
</dbReference>
<evidence type="ECO:0000256" key="3">
    <source>
        <dbReference type="ARBA" id="ARBA00022777"/>
    </source>
</evidence>
<protein>
    <submittedName>
        <fullName evidence="7">Serine/threonine protein kinase</fullName>
    </submittedName>
</protein>
<dbReference type="InterPro" id="IPR026870">
    <property type="entry name" value="Zinc_ribbon_dom"/>
</dbReference>
<dbReference type="Gene3D" id="1.10.510.10">
    <property type="entry name" value="Transferase(Phosphotransferase) domain 1"/>
    <property type="match status" value="1"/>
</dbReference>
<evidence type="ECO:0000256" key="5">
    <source>
        <dbReference type="PROSITE-ProRule" id="PRU10141"/>
    </source>
</evidence>
<accession>E1IFL1</accession>
<sequence length="1137" mass="123470">MYSATACRSCGATYRNTARFCPQCGTQIVRLSDSAEANTNSLLLNSWIPILSKTPSLKGPWPQGIRIDPLGRYAIEHRIGKGGFGEAYIARDTRLGRRCVIKRLVADARWNQRIEQMAVAAFTREAHVLVALNTPGHPNIPEIYDFFAESRCLVMKYVVGEDLGQVLQQRNTGLPLAEVLQIAHDLCSAIFYLHSRTPAPVLHRDIKPANLLRDSEGRIWLIDFGLAKDTLIAEDLVSGTPGYAPPEQWHGQSQPASDIYALGATLYTLLTGDPPPPPQIFTDEDEDEAVERWLPDLPQALEDLLVRTLVVDPAVRPDARTCLEVIDALLTQSQTPAPPPLAQPPVPSVFVGRETELATLEARMQVTPALAMIGIAGVGKTALATRLAARIGSPNALFWYRCADGSGAMDLIWALAIFLAHRGLTDLWAMLQRTRQMHGTMPPLTVLADYACALLRKDRAEPLLLLDDLHLVEDHPDVRSLCERFVTEAATGSLRLIITSRTVPQLGAGLALYAVDGLDLGTTRTLLETRNLHLSGVQLTLLRQLTGGNAQLLGLASEVLGSQDQSDPEALLRQLATSSNIERFLLREVDAALSEQERTLMCAVAALLDTGGTSDAVEALVDRNPQRTLRELAARGLLSVSEGRYGPVYAQHAILQGFFYAQLSRRERRRYHRCAAAFYDEEEPNALRAALHYERAGEVERAAEIAVRNAWAIVGSGQSRSLGSLLEHLRSADLPATLRAQVFIASGDVESLAGAPEQAHQSYTQALAALDAAGDASSLRVLRARACRGIGRLLEVSLPHEALAWLVRGQAELGGVDAGEEAELCNKLGGVQMRLGNLAEAERMLERAQELMPPGPSQLRINLLHTLGTLHSTRGAIQRGMEYTRQGITMCEQLHDSVRAGQMLANLGFDRLMMGDITGAHRDLEQALTYAHQVGNRQLEAMALINLGLVALRAGDYALAATMTLDGIRLAHELRLHIAEMAGMLGLADLRIRQGLLNEAEQVIVAIEGLVTTTNTTTALAEIARLRANLLLAQAQPLAALDTANHALALATEQQNELEVGYALAIVGHAQHAAGRTIEACGSFARAVAILDSNDHYEAARTRIAWANALTPTNPNTAATLRTAGQAEMERQGIQPK</sequence>
<evidence type="ECO:0000256" key="4">
    <source>
        <dbReference type="ARBA" id="ARBA00022840"/>
    </source>
</evidence>
<evidence type="ECO:0000259" key="6">
    <source>
        <dbReference type="PROSITE" id="PS50011"/>
    </source>
</evidence>
<organism evidence="7 8">
    <name type="scientific">Oscillochloris trichoides DG-6</name>
    <dbReference type="NCBI Taxonomy" id="765420"/>
    <lineage>
        <taxon>Bacteria</taxon>
        <taxon>Bacillati</taxon>
        <taxon>Chloroflexota</taxon>
        <taxon>Chloroflexia</taxon>
        <taxon>Chloroflexales</taxon>
        <taxon>Chloroflexineae</taxon>
        <taxon>Oscillochloridaceae</taxon>
        <taxon>Oscillochloris</taxon>
    </lineage>
</organism>
<dbReference type="CDD" id="cd14014">
    <property type="entry name" value="STKc_PknB_like"/>
    <property type="match status" value="1"/>
</dbReference>
<dbReference type="eggNOG" id="COG0515">
    <property type="taxonomic scope" value="Bacteria"/>
</dbReference>
<dbReference type="STRING" id="765420.OSCT_2112"/>
<dbReference type="Pfam" id="PF00069">
    <property type="entry name" value="Pkinase"/>
    <property type="match status" value="1"/>
</dbReference>
<keyword evidence="3 7" id="KW-0418">Kinase</keyword>
<reference evidence="7 8" key="1">
    <citation type="journal article" date="2011" name="J. Bacteriol.">
        <title>Draft genome sequence of the anoxygenic filamentous phototrophic bacterium Oscillochloris trichoides subsp. DG-6.</title>
        <authorList>
            <person name="Kuznetsov B.B."/>
            <person name="Ivanovsky R.N."/>
            <person name="Keppen O.I."/>
            <person name="Sukhacheva M.V."/>
            <person name="Bumazhkin B.K."/>
            <person name="Patutina E.O."/>
            <person name="Beletsky A.V."/>
            <person name="Mardanov A.V."/>
            <person name="Baslerov R.V."/>
            <person name="Panteleeva A.N."/>
            <person name="Kolganova T.V."/>
            <person name="Ravin N.V."/>
            <person name="Skryabin K.G."/>
        </authorList>
    </citation>
    <scope>NUCLEOTIDE SEQUENCE [LARGE SCALE GENOMIC DNA]</scope>
    <source>
        <strain evidence="7 8">DG-6</strain>
    </source>
</reference>
<dbReference type="PROSITE" id="PS50011">
    <property type="entry name" value="PROTEIN_KINASE_DOM"/>
    <property type="match status" value="1"/>
</dbReference>
<dbReference type="HOGENOM" id="CLU_278206_0_0_0"/>
<dbReference type="EMBL" id="ADVR01000092">
    <property type="protein sequence ID" value="EFO80027.1"/>
    <property type="molecule type" value="Genomic_DNA"/>
</dbReference>
<dbReference type="Gene3D" id="1.25.40.10">
    <property type="entry name" value="Tetratricopeptide repeat domain"/>
    <property type="match status" value="2"/>
</dbReference>
<proteinExistence type="predicted"/>
<keyword evidence="1" id="KW-0808">Transferase</keyword>
<dbReference type="InterPro" id="IPR019734">
    <property type="entry name" value="TPR_rpt"/>
</dbReference>
<dbReference type="SUPFAM" id="SSF48452">
    <property type="entry name" value="TPR-like"/>
    <property type="match status" value="2"/>
</dbReference>
<comment type="caution">
    <text evidence="7">The sequence shown here is derived from an EMBL/GenBank/DDBJ whole genome shotgun (WGS) entry which is preliminary data.</text>
</comment>
<feature type="domain" description="Protein kinase" evidence="6">
    <location>
        <begin position="73"/>
        <end position="330"/>
    </location>
</feature>
<dbReference type="PROSITE" id="PS00107">
    <property type="entry name" value="PROTEIN_KINASE_ATP"/>
    <property type="match status" value="1"/>
</dbReference>
<dbReference type="Proteomes" id="UP000054010">
    <property type="component" value="Unassembled WGS sequence"/>
</dbReference>